<gene>
    <name evidence="1" type="ORF">EJ73_01570</name>
</gene>
<reference evidence="1 2" key="1">
    <citation type="submission" date="2018-05" db="EMBL/GenBank/DDBJ databases">
        <title>Genomic Encyclopedia of Type Strains, Phase I: the one thousand microbial genomes (KMG-I) project.</title>
        <authorList>
            <person name="Kyrpides N."/>
        </authorList>
    </citation>
    <scope>NUCLEOTIDE SEQUENCE [LARGE SCALE GENOMIC DNA]</scope>
    <source>
        <strain evidence="1 2">DSM 15611</strain>
    </source>
</reference>
<accession>A0A318HTN7</accession>
<dbReference type="Proteomes" id="UP000248314">
    <property type="component" value="Unassembled WGS sequence"/>
</dbReference>
<organism evidence="1 2">
    <name type="scientific">Hoylesella shahii DSM 15611 = JCM 12083</name>
    <dbReference type="NCBI Taxonomy" id="1122991"/>
    <lineage>
        <taxon>Bacteria</taxon>
        <taxon>Pseudomonadati</taxon>
        <taxon>Bacteroidota</taxon>
        <taxon>Bacteroidia</taxon>
        <taxon>Bacteroidales</taxon>
        <taxon>Prevotellaceae</taxon>
        <taxon>Hoylesella</taxon>
    </lineage>
</organism>
<evidence type="ECO:0000313" key="2">
    <source>
        <dbReference type="Proteomes" id="UP000248314"/>
    </source>
</evidence>
<comment type="caution">
    <text evidence="1">The sequence shown here is derived from an EMBL/GenBank/DDBJ whole genome shotgun (WGS) entry which is preliminary data.</text>
</comment>
<evidence type="ECO:0000313" key="1">
    <source>
        <dbReference type="EMBL" id="PXX21788.1"/>
    </source>
</evidence>
<keyword evidence="2" id="KW-1185">Reference proteome</keyword>
<dbReference type="AlphaFoldDB" id="A0A318HTN7"/>
<protein>
    <submittedName>
        <fullName evidence="1">Uncharacterized protein</fullName>
    </submittedName>
</protein>
<proteinExistence type="predicted"/>
<name>A0A318HTN7_9BACT</name>
<dbReference type="EMBL" id="QJJX01000016">
    <property type="protein sequence ID" value="PXX21788.1"/>
    <property type="molecule type" value="Genomic_DNA"/>
</dbReference>
<sequence length="51" mass="5950">MNIRCLVLRVFLLYLNISSQHTNTQHLTIKNHQNSIKTAINSYNLPSVLKR</sequence>